<keyword evidence="2" id="KW-1133">Transmembrane helix</keyword>
<sequence>MLPQAQLQLQKTTRGDAGALNKGKAEEDMKATQKMSTFHFLSFYSPISFYFYVLYLLYPALLPPAVTALCSRSNTPCCGWSNGTKSGVSVRFGPLQPATAS</sequence>
<name>A0AAN7X502_ELEMC</name>
<evidence type="ECO:0000256" key="2">
    <source>
        <dbReference type="SAM" id="Phobius"/>
    </source>
</evidence>
<proteinExistence type="predicted"/>
<feature type="transmembrane region" description="Helical" evidence="2">
    <location>
        <begin position="38"/>
        <end position="58"/>
    </location>
</feature>
<keyword evidence="4" id="KW-1185">Reference proteome</keyword>
<comment type="caution">
    <text evidence="3">The sequence shown here is derived from an EMBL/GenBank/DDBJ whole genome shotgun (WGS) entry which is preliminary data.</text>
</comment>
<gene>
    <name evidence="3" type="ORF">PBY51_006839</name>
</gene>
<dbReference type="Proteomes" id="UP001346869">
    <property type="component" value="Unassembled WGS sequence"/>
</dbReference>
<accession>A0AAN7X502</accession>
<feature type="region of interest" description="Disordered" evidence="1">
    <location>
        <begin position="1"/>
        <end position="25"/>
    </location>
</feature>
<evidence type="ECO:0000313" key="3">
    <source>
        <dbReference type="EMBL" id="KAK5853015.1"/>
    </source>
</evidence>
<dbReference type="EMBL" id="JAUZQC010000020">
    <property type="protein sequence ID" value="KAK5853015.1"/>
    <property type="molecule type" value="Genomic_DNA"/>
</dbReference>
<protein>
    <submittedName>
        <fullName evidence="3">Uncharacterized protein</fullName>
    </submittedName>
</protein>
<evidence type="ECO:0000313" key="4">
    <source>
        <dbReference type="Proteomes" id="UP001346869"/>
    </source>
</evidence>
<keyword evidence="2" id="KW-0472">Membrane</keyword>
<keyword evidence="2" id="KW-0812">Transmembrane</keyword>
<reference evidence="3 4" key="2">
    <citation type="journal article" date="2023" name="Mol. Biol. Evol.">
        <title>Genomics of Secondarily Temperate Adaptation in the Only Non-Antarctic Icefish.</title>
        <authorList>
            <person name="Rivera-Colon A.G."/>
            <person name="Rayamajhi N."/>
            <person name="Minhas B.F."/>
            <person name="Madrigal G."/>
            <person name="Bilyk K.T."/>
            <person name="Yoon V."/>
            <person name="Hune M."/>
            <person name="Gregory S."/>
            <person name="Cheng C.H.C."/>
            <person name="Catchen J.M."/>
        </authorList>
    </citation>
    <scope>NUCLEOTIDE SEQUENCE [LARGE SCALE GENOMIC DNA]</scope>
    <source>
        <strain evidence="3">JMC-PN-2008</strain>
    </source>
</reference>
<dbReference type="AlphaFoldDB" id="A0AAN7X502"/>
<organism evidence="3 4">
    <name type="scientific">Eleginops maclovinus</name>
    <name type="common">Patagonian blennie</name>
    <name type="synonym">Eleginus maclovinus</name>
    <dbReference type="NCBI Taxonomy" id="56733"/>
    <lineage>
        <taxon>Eukaryota</taxon>
        <taxon>Metazoa</taxon>
        <taxon>Chordata</taxon>
        <taxon>Craniata</taxon>
        <taxon>Vertebrata</taxon>
        <taxon>Euteleostomi</taxon>
        <taxon>Actinopterygii</taxon>
        <taxon>Neopterygii</taxon>
        <taxon>Teleostei</taxon>
        <taxon>Neoteleostei</taxon>
        <taxon>Acanthomorphata</taxon>
        <taxon>Eupercaria</taxon>
        <taxon>Perciformes</taxon>
        <taxon>Notothenioidei</taxon>
        <taxon>Eleginopidae</taxon>
        <taxon>Eleginops</taxon>
    </lineage>
</organism>
<feature type="compositionally biased region" description="Polar residues" evidence="1">
    <location>
        <begin position="1"/>
        <end position="12"/>
    </location>
</feature>
<reference evidence="3 4" key="1">
    <citation type="journal article" date="2023" name="Genes (Basel)">
        <title>Chromosome-Level Genome Assembly and Circadian Gene Repertoire of the Patagonia Blennie Eleginops maclovinus-The Closest Ancestral Proxy of Antarctic Cryonotothenioids.</title>
        <authorList>
            <person name="Cheng C.C."/>
            <person name="Rivera-Colon A.G."/>
            <person name="Minhas B.F."/>
            <person name="Wilson L."/>
            <person name="Rayamajhi N."/>
            <person name="Vargas-Chacoff L."/>
            <person name="Catchen J.M."/>
        </authorList>
    </citation>
    <scope>NUCLEOTIDE SEQUENCE [LARGE SCALE GENOMIC DNA]</scope>
    <source>
        <strain evidence="3">JMC-PN-2008</strain>
    </source>
</reference>
<evidence type="ECO:0000256" key="1">
    <source>
        <dbReference type="SAM" id="MobiDB-lite"/>
    </source>
</evidence>